<dbReference type="Gene3D" id="3.40.1110.10">
    <property type="entry name" value="Calcium-transporting ATPase, cytoplasmic domain N"/>
    <property type="match status" value="1"/>
</dbReference>
<dbReference type="SUPFAM" id="SSF81653">
    <property type="entry name" value="Calcium ATPase, transduction domain A"/>
    <property type="match status" value="1"/>
</dbReference>
<dbReference type="Pfam" id="PF08282">
    <property type="entry name" value="Hydrolase_3"/>
    <property type="match status" value="1"/>
</dbReference>
<organism evidence="13 14">
    <name type="scientific">Thermanaerothrix daxensis</name>
    <dbReference type="NCBI Taxonomy" id="869279"/>
    <lineage>
        <taxon>Bacteria</taxon>
        <taxon>Bacillati</taxon>
        <taxon>Chloroflexota</taxon>
        <taxon>Anaerolineae</taxon>
        <taxon>Anaerolineales</taxon>
        <taxon>Anaerolineaceae</taxon>
        <taxon>Thermanaerothrix</taxon>
    </lineage>
</organism>
<protein>
    <submittedName>
        <fullName evidence="13">ATPase</fullName>
    </submittedName>
</protein>
<dbReference type="InterPro" id="IPR059000">
    <property type="entry name" value="ATPase_P-type_domA"/>
</dbReference>
<dbReference type="SFLD" id="SFLDG00002">
    <property type="entry name" value="C1.7:_P-type_atpase_like"/>
    <property type="match status" value="1"/>
</dbReference>
<dbReference type="PROSITE" id="PS00154">
    <property type="entry name" value="ATPASE_E1_E2"/>
    <property type="match status" value="1"/>
</dbReference>
<evidence type="ECO:0000259" key="12">
    <source>
        <dbReference type="SMART" id="SM00831"/>
    </source>
</evidence>
<dbReference type="InterPro" id="IPR023214">
    <property type="entry name" value="HAD_sf"/>
</dbReference>
<dbReference type="InterPro" id="IPR044492">
    <property type="entry name" value="P_typ_ATPase_HD_dom"/>
</dbReference>
<dbReference type="InterPro" id="IPR023299">
    <property type="entry name" value="ATPase_P-typ_cyto_dom_N"/>
</dbReference>
<dbReference type="InterPro" id="IPR004014">
    <property type="entry name" value="ATPase_P-typ_cation-transptr_N"/>
</dbReference>
<keyword evidence="9 11" id="KW-1133">Transmembrane helix</keyword>
<dbReference type="InterPro" id="IPR023298">
    <property type="entry name" value="ATPase_P-typ_TM_dom_sf"/>
</dbReference>
<feature type="domain" description="Cation-transporting P-type ATPase N-terminal" evidence="12">
    <location>
        <begin position="21"/>
        <end position="94"/>
    </location>
</feature>
<feature type="transmembrane region" description="Helical" evidence="11">
    <location>
        <begin position="845"/>
        <end position="865"/>
    </location>
</feature>
<dbReference type="InterPro" id="IPR050510">
    <property type="entry name" value="Cation_transp_ATPase_P-type"/>
</dbReference>
<evidence type="ECO:0000256" key="5">
    <source>
        <dbReference type="ARBA" id="ARBA00022741"/>
    </source>
</evidence>
<dbReference type="GO" id="GO:1990573">
    <property type="term" value="P:potassium ion import across plasma membrane"/>
    <property type="evidence" value="ECO:0007669"/>
    <property type="project" value="TreeGrafter"/>
</dbReference>
<name>A0A0P6YL85_9CHLR</name>
<dbReference type="InterPro" id="IPR008250">
    <property type="entry name" value="ATPase_P-typ_transduc_dom_A_sf"/>
</dbReference>
<dbReference type="Gene3D" id="2.70.150.10">
    <property type="entry name" value="Calcium-transporting ATPase, cytoplasmic transduction domain A"/>
    <property type="match status" value="1"/>
</dbReference>
<dbReference type="NCBIfam" id="TIGR01494">
    <property type="entry name" value="ATPase_P-type"/>
    <property type="match status" value="2"/>
</dbReference>
<dbReference type="SUPFAM" id="SSF81660">
    <property type="entry name" value="Metal cation-transporting ATPase, ATP-binding domain N"/>
    <property type="match status" value="1"/>
</dbReference>
<dbReference type="SMART" id="SM00831">
    <property type="entry name" value="Cation_ATPase_N"/>
    <property type="match status" value="1"/>
</dbReference>
<keyword evidence="4 11" id="KW-0812">Transmembrane</keyword>
<keyword evidence="8" id="KW-1278">Translocase</keyword>
<gene>
    <name evidence="13" type="ORF">SE15_06810</name>
</gene>
<evidence type="ECO:0000256" key="10">
    <source>
        <dbReference type="ARBA" id="ARBA00023136"/>
    </source>
</evidence>
<proteinExistence type="inferred from homology"/>
<dbReference type="GO" id="GO:0016887">
    <property type="term" value="F:ATP hydrolysis activity"/>
    <property type="evidence" value="ECO:0007669"/>
    <property type="project" value="InterPro"/>
</dbReference>
<dbReference type="GO" id="GO:1902600">
    <property type="term" value="P:proton transmembrane transport"/>
    <property type="evidence" value="ECO:0007669"/>
    <property type="project" value="TreeGrafter"/>
</dbReference>
<dbReference type="PRINTS" id="PR00119">
    <property type="entry name" value="CATATPASE"/>
</dbReference>
<evidence type="ECO:0000256" key="2">
    <source>
        <dbReference type="ARBA" id="ARBA00005675"/>
    </source>
</evidence>
<comment type="caution">
    <text evidence="13">The sequence shown here is derived from an EMBL/GenBank/DDBJ whole genome shotgun (WGS) entry which is preliminary data.</text>
</comment>
<evidence type="ECO:0000256" key="6">
    <source>
        <dbReference type="ARBA" id="ARBA00022840"/>
    </source>
</evidence>
<keyword evidence="6" id="KW-0067">ATP-binding</keyword>
<dbReference type="GO" id="GO:0005524">
    <property type="term" value="F:ATP binding"/>
    <property type="evidence" value="ECO:0007669"/>
    <property type="project" value="UniProtKB-KW"/>
</dbReference>
<feature type="transmembrane region" description="Helical" evidence="11">
    <location>
        <begin position="885"/>
        <end position="905"/>
    </location>
</feature>
<evidence type="ECO:0000313" key="14">
    <source>
        <dbReference type="Proteomes" id="UP000050544"/>
    </source>
</evidence>
<evidence type="ECO:0000256" key="4">
    <source>
        <dbReference type="ARBA" id="ARBA00022692"/>
    </source>
</evidence>
<keyword evidence="5" id="KW-0547">Nucleotide-binding</keyword>
<dbReference type="GO" id="GO:0030007">
    <property type="term" value="P:intracellular potassium ion homeostasis"/>
    <property type="evidence" value="ECO:0007669"/>
    <property type="project" value="TreeGrafter"/>
</dbReference>
<dbReference type="PANTHER" id="PTHR43294:SF20">
    <property type="entry name" value="P-TYPE ATPASE"/>
    <property type="match status" value="1"/>
</dbReference>
<dbReference type="Gene3D" id="3.40.50.1000">
    <property type="entry name" value="HAD superfamily/HAD-like"/>
    <property type="match status" value="1"/>
</dbReference>
<dbReference type="GO" id="GO:0012505">
    <property type="term" value="C:endomembrane system"/>
    <property type="evidence" value="ECO:0007669"/>
    <property type="project" value="UniProtKB-SubCell"/>
</dbReference>
<comment type="similarity">
    <text evidence="2">Belongs to the cation transport ATPase (P-type) (TC 3.A.3) family. Type IIA subfamily.</text>
</comment>
<dbReference type="Proteomes" id="UP000050544">
    <property type="component" value="Unassembled WGS sequence"/>
</dbReference>
<accession>A0A0P6YL85</accession>
<dbReference type="InterPro" id="IPR036412">
    <property type="entry name" value="HAD-like_sf"/>
</dbReference>
<dbReference type="PANTHER" id="PTHR43294">
    <property type="entry name" value="SODIUM/POTASSIUM-TRANSPORTING ATPASE SUBUNIT ALPHA"/>
    <property type="match status" value="1"/>
</dbReference>
<dbReference type="Pfam" id="PF00122">
    <property type="entry name" value="E1-E2_ATPase"/>
    <property type="match status" value="1"/>
</dbReference>
<dbReference type="Pfam" id="PF00690">
    <property type="entry name" value="Cation_ATPase_N"/>
    <property type="match status" value="1"/>
</dbReference>
<evidence type="ECO:0000256" key="11">
    <source>
        <dbReference type="SAM" id="Phobius"/>
    </source>
</evidence>
<dbReference type="GO" id="GO:0005886">
    <property type="term" value="C:plasma membrane"/>
    <property type="evidence" value="ECO:0007669"/>
    <property type="project" value="TreeGrafter"/>
</dbReference>
<dbReference type="InterPro" id="IPR018303">
    <property type="entry name" value="ATPase_P-typ_P_site"/>
</dbReference>
<dbReference type="OrthoDB" id="9760364at2"/>
<dbReference type="GO" id="GO:0036376">
    <property type="term" value="P:sodium ion export across plasma membrane"/>
    <property type="evidence" value="ECO:0007669"/>
    <property type="project" value="TreeGrafter"/>
</dbReference>
<sequence>MSKDTVTSGIQFREPSGRVIPWHALDEKTLLRKLQTRLDGLTPGEAAERLREFGRNELPERKPPTLLQVFLHQFASPLIYILLVAGVIALLMQDYKDAVFIFAVVLINAVIGTVQEWQAEQSAHALQTMIKVRARARRAGHQLWIDSEEVVPGDVLVLESGDRVPADMRLLQVNNLTLDEAFLTGESQGVVKRAEPIPAETPLSERVNMAYAGSTVLTGRGLGVVVATGAYTEVGKIARVIKEEEGAKAPLVIRMERFARQISLIVLGFAGLLGVISFSRGEPLNEVFILVVAMAVSAIPEGLPVAMTVALSLATRRMAKRHVIVRKLAAVESLGSCTLIASDKTGTLTVNQQTVKEIVLPEGSEILISGQGYNDEGEARLRTGEPLSEAYAVRLRAMAVDAILCNEATFVREDGHWKYSGDSMDVALLALAAKLGLSNQDVRREHPKLAEIPFESEKRYSAVLYATPSGRRLVVKGAVETVLGFCERARSLEGEQPLAAEALAEMAMRKAREGYRVLALAGKDLGPGDAHALSEADLQGMVFEALLCFIDPLRPEAKEAVETAHRAGVKVVMITGDHPATALAIARELGIAETQEEVITGQELAEIGTPEVPEFYETIRHKTVFARVTPEQKLQIVDGFIRLGEFVAVTGDGVNDAPALKKANIGVAMGSGTDIAKDTATLIITDDNFASIVAGIEEGRYAYANVRKVTLLLISTGLAELVLLGTAIVLNLPLPLVAVQILWLNMVTNGIQDVALAFEGGEPGVMKQKPRDPKEGIFNRKMIELVLISGLTMALGCFVAWIWLIRQDVDIETKRALLLTLLVLMQFYHVLNCRSEEESAFRVPWRRNPVLAIGMVVALGLHVVATEVPLLQSLLRLSSIPLTQWLVMGVLASIVLWVVEVYKAIQRRRTAQA</sequence>
<feature type="transmembrane region" description="Helical" evidence="11">
    <location>
        <begin position="287"/>
        <end position="314"/>
    </location>
</feature>
<evidence type="ECO:0000256" key="7">
    <source>
        <dbReference type="ARBA" id="ARBA00022842"/>
    </source>
</evidence>
<dbReference type="PRINTS" id="PR00120">
    <property type="entry name" value="HATPASE"/>
</dbReference>
<evidence type="ECO:0000256" key="1">
    <source>
        <dbReference type="ARBA" id="ARBA00004127"/>
    </source>
</evidence>
<feature type="transmembrane region" description="Helical" evidence="11">
    <location>
        <begin position="262"/>
        <end position="281"/>
    </location>
</feature>
<keyword evidence="10 11" id="KW-0472">Membrane</keyword>
<dbReference type="SUPFAM" id="SSF56784">
    <property type="entry name" value="HAD-like"/>
    <property type="match status" value="1"/>
</dbReference>
<evidence type="ECO:0000256" key="3">
    <source>
        <dbReference type="ARBA" id="ARBA00022553"/>
    </source>
</evidence>
<feature type="transmembrane region" description="Helical" evidence="11">
    <location>
        <begin position="782"/>
        <end position="804"/>
    </location>
</feature>
<evidence type="ECO:0000313" key="13">
    <source>
        <dbReference type="EMBL" id="KPL83385.1"/>
    </source>
</evidence>
<dbReference type="STRING" id="869279.SE15_06810"/>
<dbReference type="InterPro" id="IPR001757">
    <property type="entry name" value="P_typ_ATPase"/>
</dbReference>
<keyword evidence="14" id="KW-1185">Reference proteome</keyword>
<dbReference type="SUPFAM" id="SSF81665">
    <property type="entry name" value="Calcium ATPase, transmembrane domain M"/>
    <property type="match status" value="1"/>
</dbReference>
<dbReference type="GO" id="GO:0005391">
    <property type="term" value="F:P-type sodium:potassium-exchanging transporter activity"/>
    <property type="evidence" value="ECO:0007669"/>
    <property type="project" value="TreeGrafter"/>
</dbReference>
<dbReference type="FunFam" id="2.70.150.10:FF:000160">
    <property type="entry name" value="Sarcoplasmic/endoplasmic reticulum calcium ATPase 1"/>
    <property type="match status" value="1"/>
</dbReference>
<dbReference type="GO" id="GO:0006883">
    <property type="term" value="P:intracellular sodium ion homeostasis"/>
    <property type="evidence" value="ECO:0007669"/>
    <property type="project" value="TreeGrafter"/>
</dbReference>
<dbReference type="SFLD" id="SFLDF00027">
    <property type="entry name" value="p-type_atpase"/>
    <property type="match status" value="1"/>
</dbReference>
<dbReference type="EMBL" id="LGKO01000003">
    <property type="protein sequence ID" value="KPL83385.1"/>
    <property type="molecule type" value="Genomic_DNA"/>
</dbReference>
<feature type="transmembrane region" description="Helical" evidence="11">
    <location>
        <begin position="709"/>
        <end position="730"/>
    </location>
</feature>
<dbReference type="Pfam" id="PF00689">
    <property type="entry name" value="Cation_ATPase_C"/>
    <property type="match status" value="1"/>
</dbReference>
<reference evidence="13 14" key="1">
    <citation type="submission" date="2015-07" db="EMBL/GenBank/DDBJ databases">
        <title>Whole genome sequence of Thermanaerothrix daxensis DSM 23592.</title>
        <authorList>
            <person name="Hemp J."/>
            <person name="Ward L.M."/>
            <person name="Pace L.A."/>
            <person name="Fischer W.W."/>
        </authorList>
    </citation>
    <scope>NUCLEOTIDE SEQUENCE [LARGE SCALE GENOMIC DNA]</scope>
    <source>
        <strain evidence="13 14">GNS-1</strain>
    </source>
</reference>
<evidence type="ECO:0000256" key="9">
    <source>
        <dbReference type="ARBA" id="ARBA00022989"/>
    </source>
</evidence>
<dbReference type="RefSeq" id="WP_054521365.1">
    <property type="nucleotide sequence ID" value="NZ_LGKO01000003.1"/>
</dbReference>
<dbReference type="InterPro" id="IPR006068">
    <property type="entry name" value="ATPase_P-typ_cation-transptr_C"/>
</dbReference>
<dbReference type="SFLD" id="SFLDS00003">
    <property type="entry name" value="Haloacid_Dehalogenase"/>
    <property type="match status" value="1"/>
</dbReference>
<keyword evidence="3" id="KW-0597">Phosphoprotein</keyword>
<keyword evidence="7" id="KW-0460">Magnesium</keyword>
<dbReference type="AlphaFoldDB" id="A0A0P6YL85"/>
<feature type="transmembrane region" description="Helical" evidence="11">
    <location>
        <begin position="69"/>
        <end position="92"/>
    </location>
</feature>
<comment type="subcellular location">
    <subcellularLocation>
        <location evidence="1">Endomembrane system</location>
        <topology evidence="1">Multi-pass membrane protein</topology>
    </subcellularLocation>
</comment>
<dbReference type="Gene3D" id="1.20.1110.10">
    <property type="entry name" value="Calcium-transporting ATPase, transmembrane domain"/>
    <property type="match status" value="1"/>
</dbReference>
<evidence type="ECO:0000256" key="8">
    <source>
        <dbReference type="ARBA" id="ARBA00022967"/>
    </source>
</evidence>
<dbReference type="Pfam" id="PF13246">
    <property type="entry name" value="Cation_ATPase"/>
    <property type="match status" value="1"/>
</dbReference>
<dbReference type="PATRIC" id="fig|869279.4.peg.2760"/>